<evidence type="ECO:0000313" key="3">
    <source>
        <dbReference type="Proteomes" id="UP000193179"/>
    </source>
</evidence>
<evidence type="ECO:0000313" key="2">
    <source>
        <dbReference type="EMBL" id="WNE84544.1"/>
    </source>
</evidence>
<reference evidence="1" key="2">
    <citation type="submission" date="2021-08" db="EMBL/GenBank/DDBJ databases">
        <title>Draft genome sequence of the GABA producer Bifidobacterium adolescentis 4-2, isolated from healthy human feces.</title>
        <authorList>
            <person name="Altaib H."/>
            <person name="Niwa R."/>
            <person name="Abe M."/>
            <person name="Suzuki T."/>
        </authorList>
    </citation>
    <scope>NUCLEOTIDE SEQUENCE</scope>
    <source>
        <strain evidence="1">4-2</strain>
    </source>
</reference>
<dbReference type="Proteomes" id="UP000886943">
    <property type="component" value="Unassembled WGS sequence"/>
</dbReference>
<dbReference type="AlphaFoldDB" id="A0A1X2Z7X4"/>
<protein>
    <submittedName>
        <fullName evidence="2">Uncharacterized protein</fullName>
    </submittedName>
</protein>
<dbReference type="Proteomes" id="UP000193179">
    <property type="component" value="Chromosome"/>
</dbReference>
<sequence length="176" mass="20189">MIDVNMLPRELTGYVGHVCGLWFGSYFIDFEPVFVHSTAGIIGELYEYLVDTVQDNSMNGGLDYEDAEEYAKLAATVPWSMEEIDRVAEQSFRYVSDRTLQVAYALCVLTFDAMFPQKIEVVKPDVRETLLSVAFPHDWQRRMAESDHDRVSVYRMGLECVTKAYDKVFDRLGEAD</sequence>
<evidence type="ECO:0000313" key="1">
    <source>
        <dbReference type="EMBL" id="GJD14823.1"/>
    </source>
</evidence>
<dbReference type="EMBL" id="BPPZ01000013">
    <property type="protein sequence ID" value="GJD14823.1"/>
    <property type="molecule type" value="Genomic_DNA"/>
</dbReference>
<reference evidence="2" key="3">
    <citation type="submission" date="2023-09" db="EMBL/GenBank/DDBJ databases">
        <title>Ecological and genomic based identification of the Bifidobacterium adolescentis prototype of the healthy human gut microbiota.</title>
        <authorList>
            <person name="Lugli G.A."/>
            <person name="Argentini C."/>
            <person name="Tarracchini C."/>
            <person name="Fontana F."/>
            <person name="Alessandri G."/>
            <person name="Mancabelli L."/>
            <person name="Milani C."/>
            <person name="Turroni F."/>
            <person name="Ventura M."/>
        </authorList>
    </citation>
    <scope>NUCLEOTIDE SEQUENCE</scope>
    <source>
        <strain evidence="2">703B</strain>
    </source>
</reference>
<accession>A0A1X2Z7X4</accession>
<name>A0A1X2Z7X4_BIFAD</name>
<dbReference type="EMBL" id="CP133648">
    <property type="protein sequence ID" value="WNE84544.1"/>
    <property type="molecule type" value="Genomic_DNA"/>
</dbReference>
<gene>
    <name evidence="2" type="ORF">B0703_05900</name>
    <name evidence="1" type="ORF">BIFAD42_18070</name>
</gene>
<dbReference type="RefSeq" id="WP_003809045.1">
    <property type="nucleotide sequence ID" value="NZ_BPPZ01000013.1"/>
</dbReference>
<organism evidence="2 3">
    <name type="scientific">Bifidobacterium adolescentis</name>
    <dbReference type="NCBI Taxonomy" id="1680"/>
    <lineage>
        <taxon>Bacteria</taxon>
        <taxon>Bacillati</taxon>
        <taxon>Actinomycetota</taxon>
        <taxon>Actinomycetes</taxon>
        <taxon>Bifidobacteriales</taxon>
        <taxon>Bifidobacteriaceae</taxon>
        <taxon>Bifidobacterium</taxon>
    </lineage>
</organism>
<proteinExistence type="predicted"/>
<reference evidence="2" key="1">
    <citation type="journal article" date="2016" name="Sci. Rep.">
        <title>Evaluation of genetic diversity among strains of the human gut commensal Bifidobacterium adolescentis.</title>
        <authorList>
            <person name="Duranti S."/>
            <person name="Milani C."/>
            <person name="Lugli G.A."/>
            <person name="Mancabelli L."/>
            <person name="Turroni F."/>
            <person name="Ferrario C."/>
            <person name="Mangifesta M."/>
            <person name="Viappiani A."/>
            <person name="Sanchez B."/>
            <person name="Margolles A."/>
            <person name="van Sinderen D."/>
            <person name="Ventura M."/>
        </authorList>
    </citation>
    <scope>NUCLEOTIDE SEQUENCE</scope>
    <source>
        <strain evidence="2">703B</strain>
    </source>
</reference>